<feature type="binding site" evidence="7">
    <location>
        <position position="371"/>
    </location>
    <ligand>
        <name>substrate</name>
    </ligand>
</feature>
<sequence>MPNDTAPLTAHYAAELDAIREQGLFKAERIITSPQSAEITLADGRKVLNFCANNYLGLADHPDVIEAAKAALDSHGFGMASVRFICGTQDLHKQLEATIASFFGTEDTILYAACFDANGGLFEPLLGPEDAIISDALNHASIIDGVRLCKAQRFRYANCDMADLEAQLQAADAAGCRTKLITTDGVFSMDGFIAPLDRITALARKYGALVHIDECHATGFLGANGKGSAEVKGVLADIDIITGTLGKAMGGALGGFTTARREVIEMLRQRSRPYLFSNSLPPHVVAAGIKAFEMLSSAGELRERLAANTAYFREKMAAAGFDLKPGEHPIVPVMLYDAPLAQKFAERLLEEGIYAIGFFFPVVPKGQARIRTQMSAAHDREHLDRAIDAFTRIGRELGVI</sequence>
<evidence type="ECO:0000256" key="2">
    <source>
        <dbReference type="ARBA" id="ARBA00005029"/>
    </source>
</evidence>
<comment type="pathway">
    <text evidence="2">Porphyrin-containing compound metabolism; protoporphyrin-IX biosynthesis; 5-aminolevulinate from glycine: step 1/1.</text>
</comment>
<comment type="function">
    <text evidence="7">Catalyzes the cleavage of 2-amino-3-ketobutyrate to glycine and acetyl-CoA.</text>
</comment>
<dbReference type="Pfam" id="PF00155">
    <property type="entry name" value="Aminotran_1_2"/>
    <property type="match status" value="1"/>
</dbReference>
<dbReference type="UniPathway" id="UPA00046">
    <property type="reaction ID" value="UER00506"/>
</dbReference>
<comment type="caution">
    <text evidence="7">Lacks conserved residue(s) required for the propagation of feature annotation.</text>
</comment>
<comment type="caution">
    <text evidence="9">The sequence shown here is derived from an EMBL/GenBank/DDBJ whole genome shotgun (WGS) entry which is preliminary data.</text>
</comment>
<dbReference type="InterPro" id="IPR050087">
    <property type="entry name" value="AON_synthase_class-II"/>
</dbReference>
<dbReference type="GO" id="GO:0019518">
    <property type="term" value="P:L-threonine catabolic process to glycine"/>
    <property type="evidence" value="ECO:0007669"/>
    <property type="project" value="UniProtKB-UniRule"/>
</dbReference>
<dbReference type="RefSeq" id="WP_141517592.1">
    <property type="nucleotide sequence ID" value="NZ_VICE01000043.1"/>
</dbReference>
<dbReference type="GO" id="GO:0030170">
    <property type="term" value="F:pyridoxal phosphate binding"/>
    <property type="evidence" value="ECO:0007669"/>
    <property type="project" value="UniProtKB-UniRule"/>
</dbReference>
<dbReference type="Gene3D" id="3.90.1150.10">
    <property type="entry name" value="Aspartate Aminotransferase, domain 1"/>
    <property type="match status" value="1"/>
</dbReference>
<feature type="binding site" evidence="7">
    <location>
        <begin position="277"/>
        <end position="278"/>
    </location>
    <ligand>
        <name>pyridoxal 5'-phosphate</name>
        <dbReference type="ChEBI" id="CHEBI:597326"/>
        <note>ligand shared between dimeric partners</note>
    </ligand>
</feature>
<comment type="pathway">
    <text evidence="1">Cofactor biosynthesis; biotin biosynthesis.</text>
</comment>
<keyword evidence="6 7" id="KW-0012">Acyltransferase</keyword>
<dbReference type="InterPro" id="IPR015421">
    <property type="entry name" value="PyrdxlP-dep_Trfase_major"/>
</dbReference>
<dbReference type="EMBL" id="VICE01000043">
    <property type="protein sequence ID" value="TQD48946.1"/>
    <property type="molecule type" value="Genomic_DNA"/>
</dbReference>
<evidence type="ECO:0000256" key="5">
    <source>
        <dbReference type="ARBA" id="ARBA00022898"/>
    </source>
</evidence>
<feature type="binding site" evidence="7">
    <location>
        <position position="139"/>
    </location>
    <ligand>
        <name>substrate</name>
    </ligand>
</feature>
<comment type="cofactor">
    <cofactor evidence="7">
        <name>pyridoxal 5'-phosphate</name>
        <dbReference type="ChEBI" id="CHEBI:597326"/>
    </cofactor>
    <text evidence="7">Binds 1 pyridoxal phosphate per subunit.</text>
</comment>
<dbReference type="FunFam" id="3.40.640.10:FF:000006">
    <property type="entry name" value="5-aminolevulinate synthase, mitochondrial"/>
    <property type="match status" value="1"/>
</dbReference>
<dbReference type="OrthoDB" id="9807157at2"/>
<feature type="modified residue" description="N6-(pyridoxal phosphate)lysine" evidence="7">
    <location>
        <position position="247"/>
    </location>
</feature>
<comment type="catalytic activity">
    <reaction evidence="7">
        <text>glycine + acetyl-CoA = (2S)-2-amino-3-oxobutanoate + CoA</text>
        <dbReference type="Rhea" id="RHEA:20736"/>
        <dbReference type="ChEBI" id="CHEBI:57287"/>
        <dbReference type="ChEBI" id="CHEBI:57288"/>
        <dbReference type="ChEBI" id="CHEBI:57305"/>
        <dbReference type="ChEBI" id="CHEBI:78948"/>
        <dbReference type="EC" id="2.3.1.29"/>
    </reaction>
</comment>
<dbReference type="CDD" id="cd06454">
    <property type="entry name" value="KBL_like"/>
    <property type="match status" value="1"/>
</dbReference>
<dbReference type="InterPro" id="IPR004839">
    <property type="entry name" value="Aminotransferase_I/II_large"/>
</dbReference>
<dbReference type="GO" id="GO:0008890">
    <property type="term" value="F:glycine C-acetyltransferase activity"/>
    <property type="evidence" value="ECO:0007669"/>
    <property type="project" value="UniProtKB-UniRule"/>
</dbReference>
<feature type="binding site" description="in other chain" evidence="7">
    <location>
        <begin position="244"/>
        <end position="247"/>
    </location>
    <ligand>
        <name>pyridoxal 5'-phosphate</name>
        <dbReference type="ChEBI" id="CHEBI:597326"/>
        <note>ligand shared between dimeric partners</note>
    </ligand>
</feature>
<dbReference type="SUPFAM" id="SSF53383">
    <property type="entry name" value="PLP-dependent transferases"/>
    <property type="match status" value="1"/>
</dbReference>
<evidence type="ECO:0000256" key="3">
    <source>
        <dbReference type="ARBA" id="ARBA00010008"/>
    </source>
</evidence>
<keyword evidence="10" id="KW-1185">Reference proteome</keyword>
<dbReference type="PANTHER" id="PTHR13693:SF102">
    <property type="entry name" value="2-AMINO-3-KETOBUTYRATE COENZYME A LIGASE, MITOCHONDRIAL"/>
    <property type="match status" value="1"/>
</dbReference>
<dbReference type="PANTHER" id="PTHR13693">
    <property type="entry name" value="CLASS II AMINOTRANSFERASE/8-AMINO-7-OXONONANOATE SYNTHASE"/>
    <property type="match status" value="1"/>
</dbReference>
<dbReference type="FunFam" id="3.90.1150.10:FF:000004">
    <property type="entry name" value="2-amino-3-ketobutyrate coenzyme A ligase"/>
    <property type="match status" value="1"/>
</dbReference>
<evidence type="ECO:0000256" key="6">
    <source>
        <dbReference type="ARBA" id="ARBA00023315"/>
    </source>
</evidence>
<evidence type="ECO:0000313" key="9">
    <source>
        <dbReference type="EMBL" id="TQD48946.1"/>
    </source>
</evidence>
<dbReference type="GO" id="GO:0005829">
    <property type="term" value="C:cytosol"/>
    <property type="evidence" value="ECO:0007669"/>
    <property type="project" value="TreeGrafter"/>
</dbReference>
<evidence type="ECO:0000259" key="8">
    <source>
        <dbReference type="Pfam" id="PF00155"/>
    </source>
</evidence>
<comment type="pathway">
    <text evidence="7">Amino-acid degradation; L-threonine degradation via oxydo-reductase pathway; glycine from L-threonine: step 2/2.</text>
</comment>
<feature type="binding site" description="in other chain" evidence="7">
    <location>
        <begin position="114"/>
        <end position="115"/>
    </location>
    <ligand>
        <name>pyridoxal 5'-phosphate</name>
        <dbReference type="ChEBI" id="CHEBI:597326"/>
        <note>ligand shared between dimeric partners</note>
    </ligand>
</feature>
<feature type="binding site" description="in other chain" evidence="7">
    <location>
        <position position="188"/>
    </location>
    <ligand>
        <name>pyridoxal 5'-phosphate</name>
        <dbReference type="ChEBI" id="CHEBI:597326"/>
        <note>ligand shared between dimeric partners</note>
    </ligand>
</feature>
<dbReference type="NCBIfam" id="TIGR01822">
    <property type="entry name" value="2am3keto_CoA"/>
    <property type="match status" value="1"/>
</dbReference>
<evidence type="ECO:0000256" key="1">
    <source>
        <dbReference type="ARBA" id="ARBA00004746"/>
    </source>
</evidence>
<organism evidence="9 10">
    <name type="scientific">Marilutibacter aestuarii</name>
    <dbReference type="NCBI Taxonomy" id="1706195"/>
    <lineage>
        <taxon>Bacteria</taxon>
        <taxon>Pseudomonadati</taxon>
        <taxon>Pseudomonadota</taxon>
        <taxon>Gammaproteobacteria</taxon>
        <taxon>Lysobacterales</taxon>
        <taxon>Lysobacteraceae</taxon>
        <taxon>Marilutibacter</taxon>
    </lineage>
</organism>
<comment type="similarity">
    <text evidence="3">Belongs to the class-II pyridoxal-phosphate-dependent aminotransferase family. BioF subfamily.</text>
</comment>
<feature type="domain" description="Aminotransferase class I/classII large" evidence="8">
    <location>
        <begin position="46"/>
        <end position="390"/>
    </location>
</feature>
<dbReference type="HAMAP" id="MF_00985">
    <property type="entry name" value="2am3keto_CoA_ligase"/>
    <property type="match status" value="1"/>
</dbReference>
<evidence type="ECO:0000256" key="4">
    <source>
        <dbReference type="ARBA" id="ARBA00022679"/>
    </source>
</evidence>
<dbReference type="InterPro" id="IPR011282">
    <property type="entry name" value="2am3keto_CoA_ligase"/>
</dbReference>
<keyword evidence="4 7" id="KW-0808">Transferase</keyword>
<accession>A0A508AGG7</accession>
<dbReference type="InterPro" id="IPR015422">
    <property type="entry name" value="PyrdxlP-dep_Trfase_small"/>
</dbReference>
<dbReference type="InterPro" id="IPR015424">
    <property type="entry name" value="PyrdxlP-dep_Trfase"/>
</dbReference>
<reference evidence="9 10" key="1">
    <citation type="submission" date="2019-06" db="EMBL/GenBank/DDBJ databases">
        <title>Lysobacter alkalisoli sp. nov. isolated from saline soil.</title>
        <authorList>
            <person name="Sun J.-Q."/>
            <person name="Xu L."/>
        </authorList>
    </citation>
    <scope>NUCLEOTIDE SEQUENCE [LARGE SCALE GENOMIC DNA]</scope>
    <source>
        <strain evidence="9 10">JCM 31130</strain>
    </source>
</reference>
<evidence type="ECO:0000313" key="10">
    <source>
        <dbReference type="Proteomes" id="UP000318212"/>
    </source>
</evidence>
<protein>
    <recommendedName>
        <fullName evidence="7">2-amino-3-ketobutyrate coenzyme A ligase</fullName>
        <shortName evidence="7">AKB ligase</shortName>
        <ecNumber evidence="7">2.3.1.29</ecNumber>
    </recommendedName>
    <alternativeName>
        <fullName evidence="7">Glycine acetyltransferase</fullName>
    </alternativeName>
</protein>
<proteinExistence type="inferred from homology"/>
<name>A0A508AGG7_9GAMM</name>
<keyword evidence="5 7" id="KW-0663">Pyridoxal phosphate</keyword>
<dbReference type="Gene3D" id="3.40.640.10">
    <property type="entry name" value="Type I PLP-dependent aspartate aminotransferase-like (Major domain)"/>
    <property type="match status" value="1"/>
</dbReference>
<comment type="subunit">
    <text evidence="7">Homodimer.</text>
</comment>
<dbReference type="NCBIfam" id="NF005394">
    <property type="entry name" value="PRK06939.1"/>
    <property type="match status" value="1"/>
</dbReference>
<dbReference type="EC" id="2.3.1.29" evidence="7"/>
<dbReference type="Proteomes" id="UP000318212">
    <property type="component" value="Unassembled WGS sequence"/>
</dbReference>
<dbReference type="AlphaFoldDB" id="A0A508AGG7"/>
<gene>
    <name evidence="7 9" type="primary">kbl</name>
    <name evidence="9" type="ORF">FKV25_04430</name>
</gene>
<evidence type="ECO:0000256" key="7">
    <source>
        <dbReference type="HAMAP-Rule" id="MF_00985"/>
    </source>
</evidence>